<keyword evidence="2" id="KW-0539">Nucleus</keyword>
<dbReference type="GO" id="GO:0006351">
    <property type="term" value="P:DNA-templated transcription"/>
    <property type="evidence" value="ECO:0007669"/>
    <property type="project" value="InterPro"/>
</dbReference>
<organism evidence="5 6">
    <name type="scientific">Dichotomopilus funicola</name>
    <dbReference type="NCBI Taxonomy" id="1934379"/>
    <lineage>
        <taxon>Eukaryota</taxon>
        <taxon>Fungi</taxon>
        <taxon>Dikarya</taxon>
        <taxon>Ascomycota</taxon>
        <taxon>Pezizomycotina</taxon>
        <taxon>Sordariomycetes</taxon>
        <taxon>Sordariomycetidae</taxon>
        <taxon>Sordariales</taxon>
        <taxon>Chaetomiaceae</taxon>
        <taxon>Dichotomopilus</taxon>
    </lineage>
</organism>
<reference evidence="5" key="1">
    <citation type="journal article" date="2023" name="Mol. Phylogenet. Evol.">
        <title>Genome-scale phylogeny and comparative genomics of the fungal order Sordariales.</title>
        <authorList>
            <person name="Hensen N."/>
            <person name="Bonometti L."/>
            <person name="Westerberg I."/>
            <person name="Brannstrom I.O."/>
            <person name="Guillou S."/>
            <person name="Cros-Aarteil S."/>
            <person name="Calhoun S."/>
            <person name="Haridas S."/>
            <person name="Kuo A."/>
            <person name="Mondo S."/>
            <person name="Pangilinan J."/>
            <person name="Riley R."/>
            <person name="LaButti K."/>
            <person name="Andreopoulos B."/>
            <person name="Lipzen A."/>
            <person name="Chen C."/>
            <person name="Yan M."/>
            <person name="Daum C."/>
            <person name="Ng V."/>
            <person name="Clum A."/>
            <person name="Steindorff A."/>
            <person name="Ohm R.A."/>
            <person name="Martin F."/>
            <person name="Silar P."/>
            <person name="Natvig D.O."/>
            <person name="Lalanne C."/>
            <person name="Gautier V."/>
            <person name="Ament-Velasquez S.L."/>
            <person name="Kruys A."/>
            <person name="Hutchinson M.I."/>
            <person name="Powell A.J."/>
            <person name="Barry K."/>
            <person name="Miller A.N."/>
            <person name="Grigoriev I.V."/>
            <person name="Debuchy R."/>
            <person name="Gladieux P."/>
            <person name="Hiltunen Thoren M."/>
            <person name="Johannesson H."/>
        </authorList>
    </citation>
    <scope>NUCLEOTIDE SEQUENCE</scope>
    <source>
        <strain evidence="5">CBS 141.50</strain>
    </source>
</reference>
<dbReference type="GeneID" id="87819793"/>
<dbReference type="PANTHER" id="PTHR31001:SF81">
    <property type="entry name" value="ZN(II)2CYS6 TRANSCRIPTION FACTOR"/>
    <property type="match status" value="1"/>
</dbReference>
<dbReference type="CDD" id="cd12148">
    <property type="entry name" value="fungal_TF_MHR"/>
    <property type="match status" value="1"/>
</dbReference>
<sequence length="654" mass="72117">MPNAGPTIYVSPSLSHHTPYRQQHHPQLPHPLLQLDTGADVGGEVGFGSGIGGIGSGDAAPPRHAPKRVTRGEVETDPTNRNGHGASPSLGTSPEDRDSSTASPTAAADQPRKKQKRNKPTLSCFECVERKTKVCIKRQTNCEYALVANLLEETTRTATNGRRMTRPPKRRADGVSHAMPNAADRGLNVGRLRALGSVATSTGLLSNVPFSSPGSSNVFGIGSEHPFANYWTCEGGLPEVISVLPDKLQADILLNRYFECVDPVYPMLHRQTFYADYEHFWSLSRPDKDRADAAFVALIFVMLALGTQFVTSTSPRERKQTAEFYASASNQALRMCSYLSTASIKTIQAMVLITYFLINDNHASDGWAFAGILIRQAYAMGLHRDPNIVVPDAPPFEKQQRRKVWQAVLLQDTFLTVLLSLPPSATHTDVSVDDLVEDNSSIASDDPTDTAYIRGSWTLANLVQETICSPRSLDVPICTTARHKSKLIGDFRAVYRSFPDVFRSWDPDALAQLSQSNKRVVRQTLFLSSNYFHNLMLVHASESQDVPVNVRGTLEAAHDAITAFFVLFALFEAEARVWWVFNHRAFLEALCIGNVLREAAREPGGEESMAKDPLFVRAKGDIHRMIQIMQAMSEGDHGSQTAKTRVQVLSEFLV</sequence>
<reference evidence="5" key="2">
    <citation type="submission" date="2023-05" db="EMBL/GenBank/DDBJ databases">
        <authorList>
            <consortium name="Lawrence Berkeley National Laboratory"/>
            <person name="Steindorff A."/>
            <person name="Hensen N."/>
            <person name="Bonometti L."/>
            <person name="Westerberg I."/>
            <person name="Brannstrom I.O."/>
            <person name="Guillou S."/>
            <person name="Cros-Aarteil S."/>
            <person name="Calhoun S."/>
            <person name="Haridas S."/>
            <person name="Kuo A."/>
            <person name="Mondo S."/>
            <person name="Pangilinan J."/>
            <person name="Riley R."/>
            <person name="Labutti K."/>
            <person name="Andreopoulos B."/>
            <person name="Lipzen A."/>
            <person name="Chen C."/>
            <person name="Yanf M."/>
            <person name="Daum C."/>
            <person name="Ng V."/>
            <person name="Clum A."/>
            <person name="Ohm R."/>
            <person name="Martin F."/>
            <person name="Silar P."/>
            <person name="Natvig D."/>
            <person name="Lalanne C."/>
            <person name="Gautier V."/>
            <person name="Ament-Velasquez S.L."/>
            <person name="Kruys A."/>
            <person name="Hutchinson M.I."/>
            <person name="Powell A.J."/>
            <person name="Barry K."/>
            <person name="Miller A.N."/>
            <person name="Grigoriev I.V."/>
            <person name="Debuchy R."/>
            <person name="Gladieux P."/>
            <person name="Thoren M.H."/>
            <person name="Johannesson H."/>
        </authorList>
    </citation>
    <scope>NUCLEOTIDE SEQUENCE</scope>
    <source>
        <strain evidence="5">CBS 141.50</strain>
    </source>
</reference>
<feature type="region of interest" description="Disordered" evidence="3">
    <location>
        <begin position="159"/>
        <end position="182"/>
    </location>
</feature>
<dbReference type="InterPro" id="IPR007219">
    <property type="entry name" value="XnlR_reg_dom"/>
</dbReference>
<dbReference type="EMBL" id="MU853565">
    <property type="protein sequence ID" value="KAK4145901.1"/>
    <property type="molecule type" value="Genomic_DNA"/>
</dbReference>
<dbReference type="GO" id="GO:0005634">
    <property type="term" value="C:nucleus"/>
    <property type="evidence" value="ECO:0007669"/>
    <property type="project" value="UniProtKB-SubCell"/>
</dbReference>
<feature type="compositionally biased region" description="Gly residues" evidence="3">
    <location>
        <begin position="40"/>
        <end position="56"/>
    </location>
</feature>
<evidence type="ECO:0000256" key="1">
    <source>
        <dbReference type="ARBA" id="ARBA00004123"/>
    </source>
</evidence>
<feature type="compositionally biased region" description="Low complexity" evidence="3">
    <location>
        <begin position="30"/>
        <end position="39"/>
    </location>
</feature>
<evidence type="ECO:0000256" key="3">
    <source>
        <dbReference type="SAM" id="MobiDB-lite"/>
    </source>
</evidence>
<dbReference type="PANTHER" id="PTHR31001">
    <property type="entry name" value="UNCHARACTERIZED TRANSCRIPTIONAL REGULATORY PROTEIN"/>
    <property type="match status" value="1"/>
</dbReference>
<dbReference type="GO" id="GO:0003677">
    <property type="term" value="F:DNA binding"/>
    <property type="evidence" value="ECO:0007669"/>
    <property type="project" value="InterPro"/>
</dbReference>
<comment type="subcellular location">
    <subcellularLocation>
        <location evidence="1">Nucleus</location>
    </subcellularLocation>
</comment>
<dbReference type="GO" id="GO:0008270">
    <property type="term" value="F:zinc ion binding"/>
    <property type="evidence" value="ECO:0007669"/>
    <property type="project" value="InterPro"/>
</dbReference>
<dbReference type="SMART" id="SM00906">
    <property type="entry name" value="Fungal_trans"/>
    <property type="match status" value="1"/>
</dbReference>
<evidence type="ECO:0000313" key="6">
    <source>
        <dbReference type="Proteomes" id="UP001302676"/>
    </source>
</evidence>
<evidence type="ECO:0000256" key="2">
    <source>
        <dbReference type="ARBA" id="ARBA00023242"/>
    </source>
</evidence>
<dbReference type="RefSeq" id="XP_062639272.1">
    <property type="nucleotide sequence ID" value="XM_062783180.1"/>
</dbReference>
<evidence type="ECO:0000313" key="5">
    <source>
        <dbReference type="EMBL" id="KAK4145901.1"/>
    </source>
</evidence>
<dbReference type="InterPro" id="IPR050613">
    <property type="entry name" value="Sec_Metabolite_Reg"/>
</dbReference>
<feature type="domain" description="Xylanolytic transcriptional activator regulatory" evidence="4">
    <location>
        <begin position="366"/>
        <end position="441"/>
    </location>
</feature>
<keyword evidence="6" id="KW-1185">Reference proteome</keyword>
<evidence type="ECO:0000259" key="4">
    <source>
        <dbReference type="SMART" id="SM00906"/>
    </source>
</evidence>
<protein>
    <submittedName>
        <fullName evidence="5">Acetamidase regulatory protein</fullName>
    </submittedName>
</protein>
<dbReference type="Proteomes" id="UP001302676">
    <property type="component" value="Unassembled WGS sequence"/>
</dbReference>
<proteinExistence type="predicted"/>
<comment type="caution">
    <text evidence="5">The sequence shown here is derived from an EMBL/GenBank/DDBJ whole genome shotgun (WGS) entry which is preliminary data.</text>
</comment>
<dbReference type="Pfam" id="PF04082">
    <property type="entry name" value="Fungal_trans"/>
    <property type="match status" value="1"/>
</dbReference>
<dbReference type="AlphaFoldDB" id="A0AAN6V7P4"/>
<feature type="region of interest" description="Disordered" evidence="3">
    <location>
        <begin position="1"/>
        <end position="119"/>
    </location>
</feature>
<name>A0AAN6V7P4_9PEZI</name>
<gene>
    <name evidence="5" type="ORF">C8A04DRAFT_35465</name>
</gene>
<accession>A0AAN6V7P4</accession>